<evidence type="ECO:0000313" key="2">
    <source>
        <dbReference type="EMBL" id="ETZ18758.1"/>
    </source>
</evidence>
<evidence type="ECO:0000313" key="3">
    <source>
        <dbReference type="Proteomes" id="UP000019148"/>
    </source>
</evidence>
<dbReference type="PATRIC" id="fig|1432657.3.peg.720"/>
<dbReference type="Gene3D" id="1.10.287.950">
    <property type="entry name" value="Methyl-accepting chemotaxis protein"/>
    <property type="match status" value="1"/>
</dbReference>
<dbReference type="RefSeq" id="WP_231439593.1">
    <property type="nucleotide sequence ID" value="NZ_AZIT01000001.1"/>
</dbReference>
<keyword evidence="1" id="KW-0812">Transmembrane</keyword>
<evidence type="ECO:0000256" key="1">
    <source>
        <dbReference type="SAM" id="Phobius"/>
    </source>
</evidence>
<keyword evidence="1" id="KW-0472">Membrane</keyword>
<keyword evidence="1" id="KW-1133">Transmembrane helix</keyword>
<dbReference type="EMBL" id="AZIT01000001">
    <property type="protein sequence ID" value="ETZ18758.1"/>
    <property type="molecule type" value="Genomic_DNA"/>
</dbReference>
<dbReference type="AlphaFoldDB" id="W6TJB3"/>
<sequence>MFFVCFDSLFVDIANQLNSYFKLSNKNYEFFMIDRDFQPLLLNLNDLNINNFSENYANSVLSSVIEGVRSDPNIVKKILKHNTSSYFLSTSQIAGQVVQGVIFNMNHVPLKFQSNAIFFLGFVFVACLIIFCLCIKFVLPFFSDFKMLIEQKKEREDILKLDSTSEFKYKSFIFSYINTEFDNLFSKTTNIVNNIKFYVQELRGRLNEINIPEESIERVHNSLTTYDGIGDAFSKFEKAVMNILKDFESTSNPINEHNKNILDIAAKFEENTNAFYSIDKNLEVFNKVVVSNSASIDTVKSKVSELNSVFDSVNKNFSDLLSQTNNLQSANKLLIFNSYFVISGKFHNLNSDLSEFEVSKMSLDALETLREHILLINEFKEKIARMRNVVENMNNEFWDV</sequence>
<dbReference type="Proteomes" id="UP000019148">
    <property type="component" value="Unassembled WGS sequence"/>
</dbReference>
<organism evidence="2 3">
    <name type="scientific">Borrelia duttonii CR2A</name>
    <dbReference type="NCBI Taxonomy" id="1432657"/>
    <lineage>
        <taxon>Bacteria</taxon>
        <taxon>Pseudomonadati</taxon>
        <taxon>Spirochaetota</taxon>
        <taxon>Spirochaetia</taxon>
        <taxon>Spirochaetales</taxon>
        <taxon>Borreliaceae</taxon>
        <taxon>Borrelia</taxon>
    </lineage>
</organism>
<comment type="caution">
    <text evidence="2">The sequence shown here is derived from an EMBL/GenBank/DDBJ whole genome shotgun (WGS) entry which is preliminary data.</text>
</comment>
<proteinExistence type="predicted"/>
<name>W6TJB3_9SPIR</name>
<protein>
    <submittedName>
        <fullName evidence="2">Methyl-accepting chemotaxis protein</fullName>
    </submittedName>
</protein>
<feature type="transmembrane region" description="Helical" evidence="1">
    <location>
        <begin position="117"/>
        <end position="139"/>
    </location>
</feature>
<reference evidence="2 3" key="1">
    <citation type="submission" date="2013-12" db="EMBL/GenBank/DDBJ databases">
        <title>Comparative genomics of relapsing fever spirochetes.</title>
        <authorList>
            <person name="Schwan T.G."/>
            <person name="Raffel S.J."/>
            <person name="Porcella S.F."/>
        </authorList>
    </citation>
    <scope>NUCLEOTIDE SEQUENCE [LARGE SCALE GENOMIC DNA]</scope>
    <source>
        <strain evidence="2 3">CR2A</strain>
    </source>
</reference>
<accession>W6TJB3</accession>
<gene>
    <name evidence="2" type="ORF">BDCR2A_00731</name>
</gene>